<evidence type="ECO:0000256" key="1">
    <source>
        <dbReference type="ARBA" id="ARBA00022741"/>
    </source>
</evidence>
<dbReference type="Pfam" id="PF00005">
    <property type="entry name" value="ABC_tran"/>
    <property type="match status" value="1"/>
</dbReference>
<reference evidence="4" key="1">
    <citation type="submission" date="2020-12" db="EMBL/GenBank/DDBJ databases">
        <title>Bacterial taxonomy.</title>
        <authorList>
            <person name="Pan X."/>
        </authorList>
    </citation>
    <scope>NUCLEOTIDE SEQUENCE</scope>
    <source>
        <strain evidence="4">KCTC 52957</strain>
    </source>
</reference>
<dbReference type="PROSITE" id="PS50893">
    <property type="entry name" value="ABC_TRANSPORTER_2"/>
    <property type="match status" value="1"/>
</dbReference>
<dbReference type="Proteomes" id="UP000642488">
    <property type="component" value="Unassembled WGS sequence"/>
</dbReference>
<comment type="caution">
    <text evidence="4">The sequence shown here is derived from an EMBL/GenBank/DDBJ whole genome shotgun (WGS) entry which is preliminary data.</text>
</comment>
<dbReference type="GO" id="GO:0005524">
    <property type="term" value="F:ATP binding"/>
    <property type="evidence" value="ECO:0007669"/>
    <property type="project" value="UniProtKB-KW"/>
</dbReference>
<feature type="domain" description="ABC transporter" evidence="3">
    <location>
        <begin position="2"/>
        <end position="227"/>
    </location>
</feature>
<dbReference type="SMART" id="SM00382">
    <property type="entry name" value="AAA"/>
    <property type="match status" value="1"/>
</dbReference>
<dbReference type="PANTHER" id="PTHR43514:SF4">
    <property type="entry name" value="ABC TRANSPORTER I FAMILY MEMBER 10"/>
    <property type="match status" value="1"/>
</dbReference>
<evidence type="ECO:0000256" key="2">
    <source>
        <dbReference type="ARBA" id="ARBA00022840"/>
    </source>
</evidence>
<evidence type="ECO:0000259" key="3">
    <source>
        <dbReference type="PROSITE" id="PS50893"/>
    </source>
</evidence>
<dbReference type="InterPro" id="IPR003439">
    <property type="entry name" value="ABC_transporter-like_ATP-bd"/>
</dbReference>
<keyword evidence="2 4" id="KW-0067">ATP-binding</keyword>
<organism evidence="4 5">
    <name type="scientific">Palleronia pontilimi</name>
    <dbReference type="NCBI Taxonomy" id="1964209"/>
    <lineage>
        <taxon>Bacteria</taxon>
        <taxon>Pseudomonadati</taxon>
        <taxon>Pseudomonadota</taxon>
        <taxon>Alphaproteobacteria</taxon>
        <taxon>Rhodobacterales</taxon>
        <taxon>Roseobacteraceae</taxon>
        <taxon>Palleronia</taxon>
    </lineage>
</organism>
<gene>
    <name evidence="4" type="ORF">ILP92_09240</name>
</gene>
<proteinExistence type="predicted"/>
<sequence length="328" mass="34357">MSEGLSFDLALGHPGFTLSASADLPGQGITALVGPSGSGKTTLLQAIAGLEAAAGHVTLNGRALHPLPPHKRGVAVVFQNARLFGHMDVAGNIGFGARRRGTDPAAVARIVAALDLGPLMGRSVSRLSGGETRRVALARALAASPDLLLLDEPLSGLDAARRDEILPYLSRAIRAAGCPALFVTHDLEESLRLADRHLAMDGGRITGAARRPLALRLDDIPDDHMARRLGAQVLRPSQAMRAAERWSLVIDPASAIVMRAERLHAPDALILPARLGNAQGAGRAVEICGQDVVWPSSLSDFASVAGGLECQIAIRRPLFRLDGTGDDS</sequence>
<protein>
    <submittedName>
        <fullName evidence="4">ATP-binding cassette domain-containing protein</fullName>
    </submittedName>
</protein>
<keyword evidence="5" id="KW-1185">Reference proteome</keyword>
<keyword evidence="1" id="KW-0547">Nucleotide-binding</keyword>
<dbReference type="InterPro" id="IPR027417">
    <property type="entry name" value="P-loop_NTPase"/>
</dbReference>
<dbReference type="SUPFAM" id="SSF52540">
    <property type="entry name" value="P-loop containing nucleoside triphosphate hydrolases"/>
    <property type="match status" value="1"/>
</dbReference>
<dbReference type="AlphaFoldDB" id="A0A934IGZ9"/>
<name>A0A934IGZ9_9RHOB</name>
<accession>A0A934IGZ9</accession>
<dbReference type="EMBL" id="JAEKPD010000008">
    <property type="protein sequence ID" value="MBJ3762927.1"/>
    <property type="molecule type" value="Genomic_DNA"/>
</dbReference>
<dbReference type="Gene3D" id="3.40.50.300">
    <property type="entry name" value="P-loop containing nucleotide triphosphate hydrolases"/>
    <property type="match status" value="1"/>
</dbReference>
<dbReference type="InterPro" id="IPR050334">
    <property type="entry name" value="Molybdenum_import_ModC"/>
</dbReference>
<dbReference type="RefSeq" id="WP_198916102.1">
    <property type="nucleotide sequence ID" value="NZ_JAEKPD010000008.1"/>
</dbReference>
<evidence type="ECO:0000313" key="4">
    <source>
        <dbReference type="EMBL" id="MBJ3762927.1"/>
    </source>
</evidence>
<dbReference type="GO" id="GO:0016887">
    <property type="term" value="F:ATP hydrolysis activity"/>
    <property type="evidence" value="ECO:0007669"/>
    <property type="project" value="InterPro"/>
</dbReference>
<dbReference type="InterPro" id="IPR003593">
    <property type="entry name" value="AAA+_ATPase"/>
</dbReference>
<dbReference type="PANTHER" id="PTHR43514">
    <property type="entry name" value="ABC TRANSPORTER I FAMILY MEMBER 10"/>
    <property type="match status" value="1"/>
</dbReference>
<evidence type="ECO:0000313" key="5">
    <source>
        <dbReference type="Proteomes" id="UP000642488"/>
    </source>
</evidence>